<dbReference type="Proteomes" id="UP000007844">
    <property type="component" value="Chromosome"/>
</dbReference>
<dbReference type="KEGG" id="daf:Desaf_2579"/>
<dbReference type="GO" id="GO:0043565">
    <property type="term" value="F:sequence-specific DNA binding"/>
    <property type="evidence" value="ECO:0007669"/>
    <property type="project" value="InterPro"/>
</dbReference>
<dbReference type="InterPro" id="IPR025944">
    <property type="entry name" value="Sigma_54_int_dom_CS"/>
</dbReference>
<dbReference type="RefSeq" id="WP_014260593.1">
    <property type="nucleotide sequence ID" value="NC_016629.1"/>
</dbReference>
<dbReference type="SUPFAM" id="SSF46689">
    <property type="entry name" value="Homeodomain-like"/>
    <property type="match status" value="1"/>
</dbReference>
<dbReference type="PANTHER" id="PTHR32071:SF123">
    <property type="entry name" value="DNA-BINDING TRANSCRIPTIONAL ACTIVATOR HYFR-RELATED"/>
    <property type="match status" value="1"/>
</dbReference>
<dbReference type="InterPro" id="IPR003593">
    <property type="entry name" value="AAA+_ATPase"/>
</dbReference>
<dbReference type="SUPFAM" id="SSF55781">
    <property type="entry name" value="GAF domain-like"/>
    <property type="match status" value="1"/>
</dbReference>
<dbReference type="CDD" id="cd00009">
    <property type="entry name" value="AAA"/>
    <property type="match status" value="1"/>
</dbReference>
<dbReference type="InterPro" id="IPR029016">
    <property type="entry name" value="GAF-like_dom_sf"/>
</dbReference>
<dbReference type="GO" id="GO:0006355">
    <property type="term" value="P:regulation of DNA-templated transcription"/>
    <property type="evidence" value="ECO:0007669"/>
    <property type="project" value="InterPro"/>
</dbReference>
<dbReference type="PANTHER" id="PTHR32071">
    <property type="entry name" value="TRANSCRIPTIONAL REGULATORY PROTEIN"/>
    <property type="match status" value="1"/>
</dbReference>
<proteinExistence type="predicted"/>
<dbReference type="InterPro" id="IPR058031">
    <property type="entry name" value="AAA_lid_NorR"/>
</dbReference>
<dbReference type="eggNOG" id="COG3829">
    <property type="taxonomic scope" value="Bacteria"/>
</dbReference>
<dbReference type="PROSITE" id="PS00675">
    <property type="entry name" value="SIGMA54_INTERACT_1"/>
    <property type="match status" value="1"/>
</dbReference>
<dbReference type="InterPro" id="IPR002078">
    <property type="entry name" value="Sigma_54_int"/>
</dbReference>
<dbReference type="GO" id="GO:0005524">
    <property type="term" value="F:ATP binding"/>
    <property type="evidence" value="ECO:0007669"/>
    <property type="project" value="UniProtKB-KW"/>
</dbReference>
<organism evidence="7 8">
    <name type="scientific">Desulfocurvibacter africanus subsp. africanus str. Walvis Bay</name>
    <dbReference type="NCBI Taxonomy" id="690850"/>
    <lineage>
        <taxon>Bacteria</taxon>
        <taxon>Pseudomonadati</taxon>
        <taxon>Thermodesulfobacteriota</taxon>
        <taxon>Desulfovibrionia</taxon>
        <taxon>Desulfovibrionales</taxon>
        <taxon>Desulfovibrionaceae</taxon>
        <taxon>Desulfocurvibacter</taxon>
    </lineage>
</organism>
<dbReference type="SMART" id="SM00382">
    <property type="entry name" value="AAA"/>
    <property type="match status" value="1"/>
</dbReference>
<keyword evidence="5" id="KW-0804">Transcription</keyword>
<dbReference type="Gene3D" id="1.10.10.60">
    <property type="entry name" value="Homeodomain-like"/>
    <property type="match status" value="1"/>
</dbReference>
<dbReference type="PRINTS" id="PR01590">
    <property type="entry name" value="HTHFIS"/>
</dbReference>
<dbReference type="PROSITE" id="PS00676">
    <property type="entry name" value="SIGMA54_INTERACT_2"/>
    <property type="match status" value="1"/>
</dbReference>
<evidence type="ECO:0000313" key="7">
    <source>
        <dbReference type="EMBL" id="EGJ50898.1"/>
    </source>
</evidence>
<evidence type="ECO:0000256" key="3">
    <source>
        <dbReference type="ARBA" id="ARBA00023015"/>
    </source>
</evidence>
<evidence type="ECO:0000313" key="8">
    <source>
        <dbReference type="Proteomes" id="UP000007844"/>
    </source>
</evidence>
<dbReference type="HOGENOM" id="CLU_000445_8_11_7"/>
<accession>F3YZU3</accession>
<evidence type="ECO:0000256" key="1">
    <source>
        <dbReference type="ARBA" id="ARBA00022741"/>
    </source>
</evidence>
<evidence type="ECO:0000256" key="4">
    <source>
        <dbReference type="ARBA" id="ARBA00023125"/>
    </source>
</evidence>
<dbReference type="InterPro" id="IPR027417">
    <property type="entry name" value="P-loop_NTPase"/>
</dbReference>
<dbReference type="Pfam" id="PF00158">
    <property type="entry name" value="Sigma54_activat"/>
    <property type="match status" value="1"/>
</dbReference>
<dbReference type="PROSITE" id="PS50045">
    <property type="entry name" value="SIGMA54_INTERACT_4"/>
    <property type="match status" value="1"/>
</dbReference>
<dbReference type="InterPro" id="IPR025662">
    <property type="entry name" value="Sigma_54_int_dom_ATP-bd_1"/>
</dbReference>
<dbReference type="Gene3D" id="3.30.450.40">
    <property type="match status" value="1"/>
</dbReference>
<dbReference type="Gene3D" id="3.40.50.300">
    <property type="entry name" value="P-loop containing nucleotide triphosphate hydrolases"/>
    <property type="match status" value="1"/>
</dbReference>
<dbReference type="AlphaFoldDB" id="F3YZU3"/>
<keyword evidence="2" id="KW-0067">ATP-binding</keyword>
<keyword evidence="4" id="KW-0238">DNA-binding</keyword>
<sequence>MKPVRPPGNDPAVCRRGPNEWRGVEHLLTDLATRLLRAPPADVERTAAWACRTLLEFFELDRFGLLVLQRNRGSVQIVLSCQAEGVPPIPQHVDIAVRYPWLTRGILSGKALGLNARDLPLEAAMDRRSCEELGILSLFVIPLLTGQDEEYILAGNAMRHERDWPRELLSRLQLAGEMIVSALRRKRLEEDFTRRAKGFPQFRRSVAQEGSASRQGLLHRHAHVEIVGQSQAIRRVLEQVEQVAATDATVLILGETGTGKELVAKAIHRLSQRSGRPLVTVNCASLPPALIESELFGREKGAYTGALTRMVGRFELANGGTLFLDEIGELPRELQPKLLRVLETGLFERLGSSTTQRTDVRILAATNLDLALAVTKGAFRSDLFYRLSVFPIHLPPLRERPEDIPLLVWHFVKSFESSMGKRITDITDESLKRLAGYHWPGNVRELRNIIERAMIITRGALLCIAPAGPASQAPSASWRLDDLERETLLRALEGTGWRIAGSGGAAATLGMKRTTLHSKMKRFGITRPSSR</sequence>
<dbReference type="SUPFAM" id="SSF52540">
    <property type="entry name" value="P-loop containing nucleoside triphosphate hydrolases"/>
    <property type="match status" value="1"/>
</dbReference>
<dbReference type="FunFam" id="3.40.50.300:FF:000006">
    <property type="entry name" value="DNA-binding transcriptional regulator NtrC"/>
    <property type="match status" value="1"/>
</dbReference>
<keyword evidence="1" id="KW-0547">Nucleotide-binding</keyword>
<dbReference type="STRING" id="690850.Desaf_2579"/>
<dbReference type="PROSITE" id="PS00688">
    <property type="entry name" value="SIGMA54_INTERACT_3"/>
    <property type="match status" value="1"/>
</dbReference>
<keyword evidence="3" id="KW-0805">Transcription regulation</keyword>
<evidence type="ECO:0000256" key="5">
    <source>
        <dbReference type="ARBA" id="ARBA00023163"/>
    </source>
</evidence>
<keyword evidence="8" id="KW-1185">Reference proteome</keyword>
<evidence type="ECO:0000259" key="6">
    <source>
        <dbReference type="PROSITE" id="PS50045"/>
    </source>
</evidence>
<evidence type="ECO:0000256" key="2">
    <source>
        <dbReference type="ARBA" id="ARBA00022840"/>
    </source>
</evidence>
<dbReference type="EMBL" id="CP003221">
    <property type="protein sequence ID" value="EGJ50898.1"/>
    <property type="molecule type" value="Genomic_DNA"/>
</dbReference>
<dbReference type="Gene3D" id="1.10.8.60">
    <property type="match status" value="1"/>
</dbReference>
<dbReference type="InterPro" id="IPR009057">
    <property type="entry name" value="Homeodomain-like_sf"/>
</dbReference>
<dbReference type="Pfam" id="PF25601">
    <property type="entry name" value="AAA_lid_14"/>
    <property type="match status" value="1"/>
</dbReference>
<feature type="domain" description="Sigma-54 factor interaction" evidence="6">
    <location>
        <begin position="226"/>
        <end position="455"/>
    </location>
</feature>
<dbReference type="Pfam" id="PF02954">
    <property type="entry name" value="HTH_8"/>
    <property type="match status" value="1"/>
</dbReference>
<name>F3YZU3_DESAF</name>
<protein>
    <submittedName>
        <fullName evidence="7">Sigma54 specific transcriptional regulator, Fis family</fullName>
    </submittedName>
</protein>
<reference evidence="7 8" key="1">
    <citation type="journal article" date="2011" name="J. Bacteriol.">
        <title>Genome sequence of the mercury-methylating and pleomorphic Desulfovibrio africanus Strain Walvis Bay.</title>
        <authorList>
            <person name="Brown S.D."/>
            <person name="Wall J.D."/>
            <person name="Kucken A.M."/>
            <person name="Gilmour C.C."/>
            <person name="Podar M."/>
            <person name="Brandt C.C."/>
            <person name="Teshima H."/>
            <person name="Detter J.C."/>
            <person name="Han C.S."/>
            <person name="Land M.L."/>
            <person name="Lucas S."/>
            <person name="Han J."/>
            <person name="Pennacchio L."/>
            <person name="Nolan M."/>
            <person name="Pitluck S."/>
            <person name="Woyke T."/>
            <person name="Goodwin L."/>
            <person name="Palumbo A.V."/>
            <person name="Elias D.A."/>
        </authorList>
    </citation>
    <scope>NUCLEOTIDE SEQUENCE [LARGE SCALE GENOMIC DNA]</scope>
    <source>
        <strain evidence="7 8">Walvis Bay</strain>
    </source>
</reference>
<dbReference type="InterPro" id="IPR025943">
    <property type="entry name" value="Sigma_54_int_dom_ATP-bd_2"/>
</dbReference>
<dbReference type="InterPro" id="IPR002197">
    <property type="entry name" value="HTH_Fis"/>
</dbReference>
<gene>
    <name evidence="7" type="ORF">Desaf_2579</name>
</gene>